<sequence length="95" mass="10194">MLNVGLGVLAVWPVGFAVILGWAILARLGLARIDPTLVDDGLVPIAVLAGGTWLFLLPLFLGLNVLVVRKSSVDKRVYWSLAVGMLIAPYVVWIA</sequence>
<keyword evidence="1" id="KW-0472">Membrane</keyword>
<reference evidence="2 3" key="1">
    <citation type="submission" date="2018-11" db="EMBL/GenBank/DDBJ databases">
        <title>Sequencing the genomes of 1000 actinobacteria strains.</title>
        <authorList>
            <person name="Klenk H.-P."/>
        </authorList>
    </citation>
    <scope>NUCLEOTIDE SEQUENCE [LARGE SCALE GENOMIC DNA]</scope>
    <source>
        <strain evidence="2 3">DSM 44348</strain>
    </source>
</reference>
<accession>A0A3N2H499</accession>
<feature type="transmembrane region" description="Helical" evidence="1">
    <location>
        <begin position="6"/>
        <end position="30"/>
    </location>
</feature>
<keyword evidence="3" id="KW-1185">Reference proteome</keyword>
<name>A0A3N2H499_9PSEU</name>
<dbReference type="Proteomes" id="UP000274843">
    <property type="component" value="Unassembled WGS sequence"/>
</dbReference>
<dbReference type="AlphaFoldDB" id="A0A3N2H499"/>
<evidence type="ECO:0000313" key="3">
    <source>
        <dbReference type="Proteomes" id="UP000274843"/>
    </source>
</evidence>
<comment type="caution">
    <text evidence="2">The sequence shown here is derived from an EMBL/GenBank/DDBJ whole genome shotgun (WGS) entry which is preliminary data.</text>
</comment>
<evidence type="ECO:0000313" key="2">
    <source>
        <dbReference type="EMBL" id="ROS43279.1"/>
    </source>
</evidence>
<organism evidence="2 3">
    <name type="scientific">Amycolatopsis thermoflava</name>
    <dbReference type="NCBI Taxonomy" id="84480"/>
    <lineage>
        <taxon>Bacteria</taxon>
        <taxon>Bacillati</taxon>
        <taxon>Actinomycetota</taxon>
        <taxon>Actinomycetes</taxon>
        <taxon>Pseudonocardiales</taxon>
        <taxon>Pseudonocardiaceae</taxon>
        <taxon>Amycolatopsis</taxon>
        <taxon>Amycolatopsis methanolica group</taxon>
    </lineage>
</organism>
<keyword evidence="1" id="KW-1133">Transmembrane helix</keyword>
<feature type="transmembrane region" description="Helical" evidence="1">
    <location>
        <begin position="42"/>
        <end position="65"/>
    </location>
</feature>
<keyword evidence="1" id="KW-0812">Transmembrane</keyword>
<evidence type="ECO:0000256" key="1">
    <source>
        <dbReference type="SAM" id="Phobius"/>
    </source>
</evidence>
<protein>
    <submittedName>
        <fullName evidence="2">Uncharacterized protein</fullName>
    </submittedName>
</protein>
<proteinExistence type="predicted"/>
<feature type="transmembrane region" description="Helical" evidence="1">
    <location>
        <begin position="77"/>
        <end position="94"/>
    </location>
</feature>
<gene>
    <name evidence="2" type="ORF">EDD35_5684</name>
</gene>
<dbReference type="EMBL" id="RKHY01000001">
    <property type="protein sequence ID" value="ROS43279.1"/>
    <property type="molecule type" value="Genomic_DNA"/>
</dbReference>